<dbReference type="Proteomes" id="UP001632038">
    <property type="component" value="Unassembled WGS sequence"/>
</dbReference>
<dbReference type="SUPFAM" id="SSF49599">
    <property type="entry name" value="TRAF domain-like"/>
    <property type="match status" value="1"/>
</dbReference>
<dbReference type="InterPro" id="IPR008974">
    <property type="entry name" value="TRAF-like"/>
</dbReference>
<dbReference type="InterPro" id="IPR055327">
    <property type="entry name" value="TRAF1A/B"/>
</dbReference>
<accession>A0ABD3CXT3</accession>
<evidence type="ECO:0000313" key="2">
    <source>
        <dbReference type="EMBL" id="KAL3634512.1"/>
    </source>
</evidence>
<name>A0ABD3CXT3_9LAMI</name>
<dbReference type="PROSITE" id="PS50144">
    <property type="entry name" value="MATH"/>
    <property type="match status" value="1"/>
</dbReference>
<dbReference type="PANTHER" id="PTHR47477">
    <property type="entry name" value="TNF RECEPTOR-ASSOCIATED FACTOR HOMOLOG 1A"/>
    <property type="match status" value="1"/>
</dbReference>
<protein>
    <recommendedName>
        <fullName evidence="1">MATH domain-containing protein</fullName>
    </recommendedName>
</protein>
<evidence type="ECO:0000313" key="3">
    <source>
        <dbReference type="Proteomes" id="UP001632038"/>
    </source>
</evidence>
<reference evidence="3" key="1">
    <citation type="journal article" date="2024" name="IScience">
        <title>Strigolactones Initiate the Formation of Haustorium-like Structures in Castilleja.</title>
        <authorList>
            <person name="Buerger M."/>
            <person name="Peterson D."/>
            <person name="Chory J."/>
        </authorList>
    </citation>
    <scope>NUCLEOTIDE SEQUENCE [LARGE SCALE GENOMIC DNA]</scope>
</reference>
<gene>
    <name evidence="2" type="ORF">CASFOL_021566</name>
</gene>
<proteinExistence type="predicted"/>
<dbReference type="PANTHER" id="PTHR47477:SF8">
    <property type="entry name" value="TNF RECEPTOR-ASSOCIATED FACTOR HOMOLOG 1A"/>
    <property type="match status" value="1"/>
</dbReference>
<sequence length="420" mass="48741">MDEVATKDTLADCRFSDQVKKASQTTLAPFWDFDDDDVGTKPSDLYGNFTWKVDNFSKLYRREVRSNPFDIGGYKWYVLIYPRGTEGGTHLSLFLCVAGFDNLPFGWNHLTLSTVGIVNKDPKKSKYSDTLHRFSKKEHDWGWKKFVELSKLEDGFIDDDALTIKAQVQVIRERADRPFLCLDSKYRSELMRVYFQHVELACQRFVEERRSKLLKVTEDKVRWSSLRAFWVGMDKNSKRRMSCEKTDSILKDVVNRFFIEKEVTSTLAVESLYSGLKAIEGQICKKKKSKSKCLEVVEENVLYVIVCIEKDTFALADDLLLLLERPANEPSTRKETNICSGGSAREDLKKDSVDCYQRRLTELGRQTIEISVLDHVFSKFEVAYQEVVALKKQEELIREELLEQKTRRKGMDKGKKSKKK</sequence>
<dbReference type="CDD" id="cd00121">
    <property type="entry name" value="MATH"/>
    <property type="match status" value="1"/>
</dbReference>
<comment type="caution">
    <text evidence="2">The sequence shown here is derived from an EMBL/GenBank/DDBJ whole genome shotgun (WGS) entry which is preliminary data.</text>
</comment>
<dbReference type="SMART" id="SM00061">
    <property type="entry name" value="MATH"/>
    <property type="match status" value="1"/>
</dbReference>
<dbReference type="Gene3D" id="2.60.210.10">
    <property type="entry name" value="Apoptosis, Tumor Necrosis Factor Receptor Associated Protein 2, Chain A"/>
    <property type="match status" value="1"/>
</dbReference>
<organism evidence="2 3">
    <name type="scientific">Castilleja foliolosa</name>
    <dbReference type="NCBI Taxonomy" id="1961234"/>
    <lineage>
        <taxon>Eukaryota</taxon>
        <taxon>Viridiplantae</taxon>
        <taxon>Streptophyta</taxon>
        <taxon>Embryophyta</taxon>
        <taxon>Tracheophyta</taxon>
        <taxon>Spermatophyta</taxon>
        <taxon>Magnoliopsida</taxon>
        <taxon>eudicotyledons</taxon>
        <taxon>Gunneridae</taxon>
        <taxon>Pentapetalae</taxon>
        <taxon>asterids</taxon>
        <taxon>lamiids</taxon>
        <taxon>Lamiales</taxon>
        <taxon>Orobanchaceae</taxon>
        <taxon>Pedicularideae</taxon>
        <taxon>Castillejinae</taxon>
        <taxon>Castilleja</taxon>
    </lineage>
</organism>
<feature type="domain" description="MATH" evidence="1">
    <location>
        <begin position="46"/>
        <end position="168"/>
    </location>
</feature>
<dbReference type="AlphaFoldDB" id="A0ABD3CXT3"/>
<dbReference type="InterPro" id="IPR002083">
    <property type="entry name" value="MATH/TRAF_dom"/>
</dbReference>
<dbReference type="Pfam" id="PF22486">
    <property type="entry name" value="MATH_2"/>
    <property type="match status" value="1"/>
</dbReference>
<dbReference type="EMBL" id="JAVIJP010000028">
    <property type="protein sequence ID" value="KAL3634512.1"/>
    <property type="molecule type" value="Genomic_DNA"/>
</dbReference>
<evidence type="ECO:0000259" key="1">
    <source>
        <dbReference type="PROSITE" id="PS50144"/>
    </source>
</evidence>
<keyword evidence="3" id="KW-1185">Reference proteome</keyword>